<proteinExistence type="predicted"/>
<evidence type="ECO:0000256" key="1">
    <source>
        <dbReference type="SAM" id="MobiDB-lite"/>
    </source>
</evidence>
<evidence type="ECO:0000313" key="2">
    <source>
        <dbReference type="EnsemblMetazoa" id="CLYHEMP024545.1"/>
    </source>
</evidence>
<feature type="region of interest" description="Disordered" evidence="1">
    <location>
        <begin position="138"/>
        <end position="242"/>
    </location>
</feature>
<feature type="compositionally biased region" description="Polar residues" evidence="1">
    <location>
        <begin position="138"/>
        <end position="153"/>
    </location>
</feature>
<organism evidence="2 3">
    <name type="scientific">Clytia hemisphaerica</name>
    <dbReference type="NCBI Taxonomy" id="252671"/>
    <lineage>
        <taxon>Eukaryota</taxon>
        <taxon>Metazoa</taxon>
        <taxon>Cnidaria</taxon>
        <taxon>Hydrozoa</taxon>
        <taxon>Hydroidolina</taxon>
        <taxon>Leptothecata</taxon>
        <taxon>Obeliida</taxon>
        <taxon>Clytiidae</taxon>
        <taxon>Clytia</taxon>
    </lineage>
</organism>
<keyword evidence="3" id="KW-1185">Reference proteome</keyword>
<sequence>MDRPLVNTKETNTTKQPIHHKEYYKLTKMESWMKSHVNESLDVGTNTILENENESESNFMRQEILSDGIIENKAIESQKEFAHKGVFVDRSFREPNDEIASLPNVDTLDNHVTPTQKAITFSDQSAKVEFQIEANQLDNNTGESSPGHSNLESLEQKDPVKSKFIDSKPRNRKLLKHWKSMDKGSEANENARMLHRARNKSFSGPVSADKHSTYNPDGRGDYRSDERGKSRKLSYEPKKRTK</sequence>
<reference evidence="2" key="1">
    <citation type="submission" date="2021-01" db="UniProtKB">
        <authorList>
            <consortium name="EnsemblMetazoa"/>
        </authorList>
    </citation>
    <scope>IDENTIFICATION</scope>
</reference>
<dbReference type="Proteomes" id="UP000594262">
    <property type="component" value="Unplaced"/>
</dbReference>
<feature type="compositionally biased region" description="Basic and acidic residues" evidence="1">
    <location>
        <begin position="154"/>
        <end position="169"/>
    </location>
</feature>
<accession>A0A7M5XJU7</accession>
<protein>
    <submittedName>
        <fullName evidence="2">Uncharacterized protein</fullName>
    </submittedName>
</protein>
<feature type="compositionally biased region" description="Basic and acidic residues" evidence="1">
    <location>
        <begin position="208"/>
        <end position="242"/>
    </location>
</feature>
<evidence type="ECO:0000313" key="3">
    <source>
        <dbReference type="Proteomes" id="UP000594262"/>
    </source>
</evidence>
<dbReference type="AlphaFoldDB" id="A0A7M5XJU7"/>
<dbReference type="EnsemblMetazoa" id="CLYHEMT024545.1">
    <property type="protein sequence ID" value="CLYHEMP024545.1"/>
    <property type="gene ID" value="CLYHEMG024545"/>
</dbReference>
<name>A0A7M5XJU7_9CNID</name>